<evidence type="ECO:0000259" key="12">
    <source>
        <dbReference type="PROSITE" id="PS51003"/>
    </source>
</evidence>
<proteinExistence type="predicted"/>
<dbReference type="RefSeq" id="WP_243649458.1">
    <property type="nucleotide sequence ID" value="NZ_SLXV01000013.1"/>
</dbReference>
<dbReference type="InterPro" id="IPR027387">
    <property type="entry name" value="Cytb/b6-like_sf"/>
</dbReference>
<dbReference type="Pfam" id="PF13442">
    <property type="entry name" value="Cytochrome_CBB3"/>
    <property type="match status" value="1"/>
</dbReference>
<evidence type="ECO:0000256" key="3">
    <source>
        <dbReference type="ARBA" id="ARBA00022617"/>
    </source>
</evidence>
<keyword evidence="7 11" id="KW-1133">Transmembrane helix</keyword>
<keyword evidence="4 11" id="KW-0812">Transmembrane</keyword>
<dbReference type="GO" id="GO:0016020">
    <property type="term" value="C:membrane"/>
    <property type="evidence" value="ECO:0007669"/>
    <property type="project" value="UniProtKB-SubCell"/>
</dbReference>
<sequence length="269" mass="29917">MAHNQDGNQKQVHYVGDSRVRVNSKEMLPPDYSQFPGKTEQFFPDFLLKEWMVAAVFLVGFMTLVMAESPPLGDIADPTNTGFLPVPDWYFLFLYQLLKYKWAAGPFISIGIIVVPGLLFGGLMLAPFLDTSKERRPLKRPATTWIAILSLLGVIGLTWAAEAEHVIQVTSSAGTPAKDKKIVAEQDKGYELYKKNACIKCHGDKLQGVQGPPLLGVGDRLKGEDEKLTRKEIEHVIDNGRGAMPAGMFQGSEADKQVLLDWLMKQKQK</sequence>
<dbReference type="GO" id="GO:0046872">
    <property type="term" value="F:metal ion binding"/>
    <property type="evidence" value="ECO:0007669"/>
    <property type="project" value="UniProtKB-KW"/>
</dbReference>
<dbReference type="PROSITE" id="PS51003">
    <property type="entry name" value="CYTB_CTER"/>
    <property type="match status" value="1"/>
</dbReference>
<evidence type="ECO:0000313" key="14">
    <source>
        <dbReference type="EMBL" id="TCP69092.1"/>
    </source>
</evidence>
<feature type="domain" description="Cytochrome c" evidence="13">
    <location>
        <begin position="184"/>
        <end position="267"/>
    </location>
</feature>
<evidence type="ECO:0000313" key="15">
    <source>
        <dbReference type="Proteomes" id="UP000294746"/>
    </source>
</evidence>
<dbReference type="Gene3D" id="1.20.810.10">
    <property type="entry name" value="Cytochrome Bc1 Complex, Chain C"/>
    <property type="match status" value="1"/>
</dbReference>
<evidence type="ECO:0000256" key="6">
    <source>
        <dbReference type="ARBA" id="ARBA00022982"/>
    </source>
</evidence>
<dbReference type="PANTHER" id="PTHR37823:SF4">
    <property type="entry name" value="MENAQUINOL-CYTOCHROME C REDUCTASE CYTOCHROME B_C SUBUNIT"/>
    <property type="match status" value="1"/>
</dbReference>
<dbReference type="InterPro" id="IPR036909">
    <property type="entry name" value="Cyt_c-like_dom_sf"/>
</dbReference>
<feature type="domain" description="Cytochrome b/b6 C-terminal region profile" evidence="12">
    <location>
        <begin position="32"/>
        <end position="159"/>
    </location>
</feature>
<dbReference type="PROSITE" id="PS51007">
    <property type="entry name" value="CYTC"/>
    <property type="match status" value="1"/>
</dbReference>
<evidence type="ECO:0000256" key="4">
    <source>
        <dbReference type="ARBA" id="ARBA00022692"/>
    </source>
</evidence>
<dbReference type="GO" id="GO:0009055">
    <property type="term" value="F:electron transfer activity"/>
    <property type="evidence" value="ECO:0007669"/>
    <property type="project" value="InterPro"/>
</dbReference>
<evidence type="ECO:0000256" key="11">
    <source>
        <dbReference type="SAM" id="Phobius"/>
    </source>
</evidence>
<dbReference type="InterPro" id="IPR051811">
    <property type="entry name" value="Cytochrome_c550/c551-like"/>
</dbReference>
<dbReference type="EMBL" id="SLXV01000013">
    <property type="protein sequence ID" value="TCP69092.1"/>
    <property type="molecule type" value="Genomic_DNA"/>
</dbReference>
<feature type="transmembrane region" description="Helical" evidence="11">
    <location>
        <begin position="107"/>
        <end position="129"/>
    </location>
</feature>
<protein>
    <submittedName>
        <fullName evidence="14">Menaquinol-cytochrome c reductase cytochrome b/c subunit</fullName>
    </submittedName>
</protein>
<comment type="subcellular location">
    <subcellularLocation>
        <location evidence="1">Membrane</location>
        <topology evidence="1">Multi-pass membrane protein</topology>
    </subcellularLocation>
</comment>
<organism evidence="14 15">
    <name type="scientific">Baia soyae</name>
    <dbReference type="NCBI Taxonomy" id="1544746"/>
    <lineage>
        <taxon>Bacteria</taxon>
        <taxon>Bacillati</taxon>
        <taxon>Bacillota</taxon>
        <taxon>Bacilli</taxon>
        <taxon>Bacillales</taxon>
        <taxon>Thermoactinomycetaceae</taxon>
        <taxon>Baia</taxon>
    </lineage>
</organism>
<dbReference type="Gene3D" id="1.10.760.10">
    <property type="entry name" value="Cytochrome c-like domain"/>
    <property type="match status" value="1"/>
</dbReference>
<feature type="transmembrane region" description="Helical" evidence="11">
    <location>
        <begin position="141"/>
        <end position="161"/>
    </location>
</feature>
<dbReference type="Proteomes" id="UP000294746">
    <property type="component" value="Unassembled WGS sequence"/>
</dbReference>
<dbReference type="InterPro" id="IPR009056">
    <property type="entry name" value="Cyt_c-like_dom"/>
</dbReference>
<dbReference type="Pfam" id="PF00032">
    <property type="entry name" value="Cytochrom_B_C"/>
    <property type="match status" value="1"/>
</dbReference>
<evidence type="ECO:0000256" key="7">
    <source>
        <dbReference type="ARBA" id="ARBA00022989"/>
    </source>
</evidence>
<evidence type="ECO:0000256" key="8">
    <source>
        <dbReference type="ARBA" id="ARBA00023004"/>
    </source>
</evidence>
<keyword evidence="5 10" id="KW-0479">Metal-binding</keyword>
<evidence type="ECO:0000256" key="10">
    <source>
        <dbReference type="PROSITE-ProRule" id="PRU00433"/>
    </source>
</evidence>
<keyword evidence="3 10" id="KW-0349">Heme</keyword>
<feature type="transmembrane region" description="Helical" evidence="11">
    <location>
        <begin position="46"/>
        <end position="67"/>
    </location>
</feature>
<evidence type="ECO:0000256" key="2">
    <source>
        <dbReference type="ARBA" id="ARBA00022448"/>
    </source>
</evidence>
<dbReference type="GO" id="GO:0020037">
    <property type="term" value="F:heme binding"/>
    <property type="evidence" value="ECO:0007669"/>
    <property type="project" value="InterPro"/>
</dbReference>
<evidence type="ECO:0000256" key="1">
    <source>
        <dbReference type="ARBA" id="ARBA00004141"/>
    </source>
</evidence>
<dbReference type="AlphaFoldDB" id="A0A4R2RX80"/>
<accession>A0A4R2RX80</accession>
<dbReference type="InterPro" id="IPR036150">
    <property type="entry name" value="Cyt_b/b6_C_sf"/>
</dbReference>
<evidence type="ECO:0000256" key="5">
    <source>
        <dbReference type="ARBA" id="ARBA00022723"/>
    </source>
</evidence>
<dbReference type="GO" id="GO:0016491">
    <property type="term" value="F:oxidoreductase activity"/>
    <property type="evidence" value="ECO:0007669"/>
    <property type="project" value="InterPro"/>
</dbReference>
<dbReference type="InterPro" id="IPR005798">
    <property type="entry name" value="Cyt_b/b6_C"/>
</dbReference>
<keyword evidence="6" id="KW-0249">Electron transport</keyword>
<dbReference type="PANTHER" id="PTHR37823">
    <property type="entry name" value="CYTOCHROME C-553-LIKE"/>
    <property type="match status" value="1"/>
</dbReference>
<gene>
    <name evidence="14" type="ORF">EDD57_11314</name>
</gene>
<evidence type="ECO:0000259" key="13">
    <source>
        <dbReference type="PROSITE" id="PS51007"/>
    </source>
</evidence>
<comment type="caution">
    <text evidence="14">The sequence shown here is derived from an EMBL/GenBank/DDBJ whole genome shotgun (WGS) entry which is preliminary data.</text>
</comment>
<keyword evidence="9 11" id="KW-0472">Membrane</keyword>
<keyword evidence="8 10" id="KW-0408">Iron</keyword>
<evidence type="ECO:0000256" key="9">
    <source>
        <dbReference type="ARBA" id="ARBA00023136"/>
    </source>
</evidence>
<name>A0A4R2RX80_9BACL</name>
<keyword evidence="2" id="KW-0813">Transport</keyword>
<keyword evidence="15" id="KW-1185">Reference proteome</keyword>
<reference evidence="14 15" key="1">
    <citation type="submission" date="2019-03" db="EMBL/GenBank/DDBJ databases">
        <title>Genomic Encyclopedia of Type Strains, Phase IV (KMG-IV): sequencing the most valuable type-strain genomes for metagenomic binning, comparative biology and taxonomic classification.</title>
        <authorList>
            <person name="Goeker M."/>
        </authorList>
    </citation>
    <scope>NUCLEOTIDE SEQUENCE [LARGE SCALE GENOMIC DNA]</scope>
    <source>
        <strain evidence="14 15">DSM 46831</strain>
    </source>
</reference>
<dbReference type="SUPFAM" id="SSF46626">
    <property type="entry name" value="Cytochrome c"/>
    <property type="match status" value="1"/>
</dbReference>
<dbReference type="SUPFAM" id="SSF81648">
    <property type="entry name" value="a domain/subunit of cytochrome bc1 complex (Ubiquinol-cytochrome c reductase)"/>
    <property type="match status" value="1"/>
</dbReference>